<organism evidence="4 5">
    <name type="scientific">Brevundimonas terrae</name>
    <dbReference type="NCBI Taxonomy" id="363631"/>
    <lineage>
        <taxon>Bacteria</taxon>
        <taxon>Pseudomonadati</taxon>
        <taxon>Pseudomonadota</taxon>
        <taxon>Alphaproteobacteria</taxon>
        <taxon>Caulobacterales</taxon>
        <taxon>Caulobacteraceae</taxon>
        <taxon>Brevundimonas</taxon>
    </lineage>
</organism>
<feature type="coiled-coil region" evidence="1">
    <location>
        <begin position="75"/>
        <end position="118"/>
    </location>
</feature>
<evidence type="ECO:0000313" key="4">
    <source>
        <dbReference type="EMBL" id="GAA0383351.1"/>
    </source>
</evidence>
<feature type="chain" id="PRO_5046725746" description="Cell wall hydrolase" evidence="3">
    <location>
        <begin position="23"/>
        <end position="147"/>
    </location>
</feature>
<evidence type="ECO:0000256" key="2">
    <source>
        <dbReference type="SAM" id="MobiDB-lite"/>
    </source>
</evidence>
<protein>
    <recommendedName>
        <fullName evidence="6">Cell wall hydrolase</fullName>
    </recommendedName>
</protein>
<dbReference type="EMBL" id="BAAAEJ010000003">
    <property type="protein sequence ID" value="GAA0383351.1"/>
    <property type="molecule type" value="Genomic_DNA"/>
</dbReference>
<gene>
    <name evidence="4" type="ORF">GCM10009093_07890</name>
</gene>
<keyword evidence="1" id="KW-0175">Coiled coil</keyword>
<reference evidence="4 5" key="1">
    <citation type="journal article" date="2019" name="Int. J. Syst. Evol. Microbiol.">
        <title>The Global Catalogue of Microorganisms (GCM) 10K type strain sequencing project: providing services to taxonomists for standard genome sequencing and annotation.</title>
        <authorList>
            <consortium name="The Broad Institute Genomics Platform"/>
            <consortium name="The Broad Institute Genome Sequencing Center for Infectious Disease"/>
            <person name="Wu L."/>
            <person name="Ma J."/>
        </authorList>
    </citation>
    <scope>NUCLEOTIDE SEQUENCE [LARGE SCALE GENOMIC DNA]</scope>
    <source>
        <strain evidence="4 5">JCM 13476</strain>
    </source>
</reference>
<proteinExistence type="predicted"/>
<keyword evidence="5" id="KW-1185">Reference proteome</keyword>
<name>A0ABN0Y5H1_9CAUL</name>
<evidence type="ECO:0008006" key="6">
    <source>
        <dbReference type="Google" id="ProtNLM"/>
    </source>
</evidence>
<feature type="compositionally biased region" description="Basic and acidic residues" evidence="2">
    <location>
        <begin position="39"/>
        <end position="58"/>
    </location>
</feature>
<accession>A0ABN0Y5H1</accession>
<comment type="caution">
    <text evidence="4">The sequence shown here is derived from an EMBL/GenBank/DDBJ whole genome shotgun (WGS) entry which is preliminary data.</text>
</comment>
<dbReference type="RefSeq" id="WP_167174883.1">
    <property type="nucleotide sequence ID" value="NZ_BAAAEJ010000003.1"/>
</dbReference>
<dbReference type="Proteomes" id="UP001500791">
    <property type="component" value="Unassembled WGS sequence"/>
</dbReference>
<evidence type="ECO:0000256" key="3">
    <source>
        <dbReference type="SAM" id="SignalP"/>
    </source>
</evidence>
<sequence>MPTKTLILCSALVLGLAAPAVAQNAAPEAKTPDPVAQALRERGEAYRHAPDEKQDPQEQRTTNALNAEILDQNDLAEMRDRANQAEYAKAQAEYQAELARVEAERQRIDAENAENQARYQAEQERYARVRADWEACNKGDRSRCTPQ</sequence>
<evidence type="ECO:0000313" key="5">
    <source>
        <dbReference type="Proteomes" id="UP001500791"/>
    </source>
</evidence>
<dbReference type="Gene3D" id="6.10.250.2200">
    <property type="match status" value="1"/>
</dbReference>
<keyword evidence="3" id="KW-0732">Signal</keyword>
<evidence type="ECO:0000256" key="1">
    <source>
        <dbReference type="SAM" id="Coils"/>
    </source>
</evidence>
<feature type="region of interest" description="Disordered" evidence="2">
    <location>
        <begin position="23"/>
        <end position="69"/>
    </location>
</feature>
<feature type="signal peptide" evidence="3">
    <location>
        <begin position="1"/>
        <end position="22"/>
    </location>
</feature>